<dbReference type="GO" id="GO:0008305">
    <property type="term" value="C:integrin complex"/>
    <property type="evidence" value="ECO:0007669"/>
    <property type="project" value="InterPro"/>
</dbReference>
<dbReference type="GO" id="GO:0033627">
    <property type="term" value="P:cell adhesion mediated by integrin"/>
    <property type="evidence" value="ECO:0007669"/>
    <property type="project" value="TreeGrafter"/>
</dbReference>
<dbReference type="AlphaFoldDB" id="A0A233SQ24"/>
<dbReference type="Gene3D" id="2.130.10.130">
    <property type="entry name" value="Integrin alpha, N-terminal"/>
    <property type="match status" value="3"/>
</dbReference>
<dbReference type="OrthoDB" id="344301at2"/>
<evidence type="ECO:0000256" key="1">
    <source>
        <dbReference type="ARBA" id="ARBA00022729"/>
    </source>
</evidence>
<dbReference type="PANTHER" id="PTHR23220">
    <property type="entry name" value="INTEGRIN ALPHA"/>
    <property type="match status" value="1"/>
</dbReference>
<keyword evidence="2" id="KW-0677">Repeat</keyword>
<dbReference type="InterPro" id="IPR000413">
    <property type="entry name" value="Integrin_alpha"/>
</dbReference>
<dbReference type="Proteomes" id="UP000215483">
    <property type="component" value="Unassembled WGS sequence"/>
</dbReference>
<accession>A0A233SQ24</accession>
<dbReference type="InterPro" id="IPR028994">
    <property type="entry name" value="Integrin_alpha_N"/>
</dbReference>
<dbReference type="PANTHER" id="PTHR23220:SF83">
    <property type="entry name" value="INTEGRIN ALPHA-PS3-RELATED"/>
    <property type="match status" value="1"/>
</dbReference>
<comment type="caution">
    <text evidence="5">The sequence shown here is derived from an EMBL/GenBank/DDBJ whole genome shotgun (WGS) entry which is preliminary data.</text>
</comment>
<reference evidence="5 6" key="1">
    <citation type="submission" date="2016-07" db="EMBL/GenBank/DDBJ databases">
        <title>Draft genome of Streptomyces diastatochromogenes.</title>
        <authorList>
            <person name="Podduturi R."/>
            <person name="Lukassen M.B."/>
            <person name="Clausen N."/>
            <person name="Nielsen J.L."/>
            <person name="Jorgensen N.O."/>
        </authorList>
    </citation>
    <scope>NUCLEOTIDE SEQUENCE [LARGE SCALE GENOMIC DNA]</scope>
    <source>
        <strain evidence="5 6">DSM 40608</strain>
    </source>
</reference>
<dbReference type="GO" id="GO:0007160">
    <property type="term" value="P:cell-matrix adhesion"/>
    <property type="evidence" value="ECO:0007669"/>
    <property type="project" value="TreeGrafter"/>
</dbReference>
<sequence length="473" mass="47381">MRTRAFLLAATLTTGLLTALPVTTASAAPARFSDDFNGDGYRDLVTAAPSATVGGKARAGAVVVNYGSKSGISAARHTVITQNTTGIPGTAETNDEFGASLASGDLNRDGYADLVVGTPDENDGTGTAVVVWGGKNGLSGGWTLPGPASSAHDEYALTLAVGDFTGDGRADLAVGSLGKDVWVFRGGFTKASGAASRFVLRTELQAGVISGAQGLAAADVNGDHVDDLVISGTDERTYDDGQLVYTGSTGDTPLTLQTFLPSGAWRTAAVGDLNGDGYDDVVAATAPGSVSANDGGSVRAYLGSADGIRTTPQATITQNSPGVPGTDEKEDWFGHSLSVGDVNGDGYADVAVGAIYEAIGPDWQTGAVTVLRGSATGLTGTGAQSFSQDTAGVPGSAEDNDFFGSAVRLSDLNGDGKADLSIGAHGENDSDGAVWSLRGSASGIRTTGAVSFGPAATGVPATGYPHLGRLMGQ</sequence>
<evidence type="ECO:0000313" key="6">
    <source>
        <dbReference type="Proteomes" id="UP000215483"/>
    </source>
</evidence>
<dbReference type="SMART" id="SM00191">
    <property type="entry name" value="Int_alpha"/>
    <property type="match status" value="6"/>
</dbReference>
<keyword evidence="1 4" id="KW-0732">Signal</keyword>
<evidence type="ECO:0000256" key="2">
    <source>
        <dbReference type="ARBA" id="ARBA00022737"/>
    </source>
</evidence>
<protein>
    <recommendedName>
        <fullName evidence="7">Integrin-like protein</fullName>
    </recommendedName>
</protein>
<organism evidence="5 6">
    <name type="scientific">Streptomyces diastatochromogenes</name>
    <dbReference type="NCBI Taxonomy" id="42236"/>
    <lineage>
        <taxon>Bacteria</taxon>
        <taxon>Bacillati</taxon>
        <taxon>Actinomycetota</taxon>
        <taxon>Actinomycetes</taxon>
        <taxon>Kitasatosporales</taxon>
        <taxon>Streptomycetaceae</taxon>
        <taxon>Streptomyces</taxon>
    </lineage>
</organism>
<dbReference type="InterPro" id="IPR013517">
    <property type="entry name" value="FG-GAP"/>
</dbReference>
<evidence type="ECO:0008006" key="7">
    <source>
        <dbReference type="Google" id="ProtNLM"/>
    </source>
</evidence>
<feature type="chain" id="PRO_5012963584" description="Integrin-like protein" evidence="4">
    <location>
        <begin position="28"/>
        <end position="473"/>
    </location>
</feature>
<dbReference type="InterPro" id="IPR013519">
    <property type="entry name" value="Int_alpha_beta-p"/>
</dbReference>
<gene>
    <name evidence="5" type="ORF">BEK98_08915</name>
</gene>
<proteinExistence type="predicted"/>
<name>A0A233SQ24_STRDA</name>
<dbReference type="RefSeq" id="WP_094215999.1">
    <property type="nucleotide sequence ID" value="NZ_MCGQ01000008.1"/>
</dbReference>
<dbReference type="Pfam" id="PF01839">
    <property type="entry name" value="FG-GAP"/>
    <property type="match status" value="6"/>
</dbReference>
<evidence type="ECO:0000256" key="4">
    <source>
        <dbReference type="SAM" id="SignalP"/>
    </source>
</evidence>
<evidence type="ECO:0000313" key="5">
    <source>
        <dbReference type="EMBL" id="OXY97760.1"/>
    </source>
</evidence>
<dbReference type="GO" id="GO:0098609">
    <property type="term" value="P:cell-cell adhesion"/>
    <property type="evidence" value="ECO:0007669"/>
    <property type="project" value="TreeGrafter"/>
</dbReference>
<dbReference type="SUPFAM" id="SSF69318">
    <property type="entry name" value="Integrin alpha N-terminal domain"/>
    <property type="match status" value="1"/>
</dbReference>
<dbReference type="GO" id="GO:0009897">
    <property type="term" value="C:external side of plasma membrane"/>
    <property type="evidence" value="ECO:0007669"/>
    <property type="project" value="TreeGrafter"/>
</dbReference>
<keyword evidence="6" id="KW-1185">Reference proteome</keyword>
<keyword evidence="3" id="KW-0325">Glycoprotein</keyword>
<feature type="signal peptide" evidence="4">
    <location>
        <begin position="1"/>
        <end position="27"/>
    </location>
</feature>
<dbReference type="PROSITE" id="PS51470">
    <property type="entry name" value="FG_GAP"/>
    <property type="match status" value="3"/>
</dbReference>
<dbReference type="GO" id="GO:0005178">
    <property type="term" value="F:integrin binding"/>
    <property type="evidence" value="ECO:0007669"/>
    <property type="project" value="TreeGrafter"/>
</dbReference>
<dbReference type="GO" id="GO:0007229">
    <property type="term" value="P:integrin-mediated signaling pathway"/>
    <property type="evidence" value="ECO:0007669"/>
    <property type="project" value="TreeGrafter"/>
</dbReference>
<dbReference type="EMBL" id="MCGQ01000008">
    <property type="protein sequence ID" value="OXY97760.1"/>
    <property type="molecule type" value="Genomic_DNA"/>
</dbReference>
<dbReference type="PRINTS" id="PR01185">
    <property type="entry name" value="INTEGRINA"/>
</dbReference>
<evidence type="ECO:0000256" key="3">
    <source>
        <dbReference type="ARBA" id="ARBA00023180"/>
    </source>
</evidence>